<accession>A0A2A6JAN4</accession>
<dbReference type="Gene3D" id="3.30.420.10">
    <property type="entry name" value="Ribonuclease H-like superfamily/Ribonuclease H"/>
    <property type="match status" value="1"/>
</dbReference>
<comment type="caution">
    <text evidence="12">The sequence shown here is derived from an EMBL/GenBank/DDBJ whole genome shotgun (WGS) entry which is preliminary data.</text>
</comment>
<evidence type="ECO:0000256" key="6">
    <source>
        <dbReference type="ARBA" id="ARBA00022722"/>
    </source>
</evidence>
<feature type="domain" description="RNase H type-1" evidence="11">
    <location>
        <begin position="20"/>
        <end position="172"/>
    </location>
</feature>
<dbReference type="CDD" id="cd09278">
    <property type="entry name" value="RNase_HI_prokaryote_like"/>
    <property type="match status" value="1"/>
</dbReference>
<evidence type="ECO:0000256" key="7">
    <source>
        <dbReference type="ARBA" id="ARBA00022723"/>
    </source>
</evidence>
<dbReference type="InterPro" id="IPR050092">
    <property type="entry name" value="RNase_H"/>
</dbReference>
<organism evidence="12 13">
    <name type="scientific">Rhizobium chutanense</name>
    <dbReference type="NCBI Taxonomy" id="2035448"/>
    <lineage>
        <taxon>Bacteria</taxon>
        <taxon>Pseudomonadati</taxon>
        <taxon>Pseudomonadota</taxon>
        <taxon>Alphaproteobacteria</taxon>
        <taxon>Hyphomicrobiales</taxon>
        <taxon>Rhizobiaceae</taxon>
        <taxon>Rhizobium/Agrobacterium group</taxon>
        <taxon>Rhizobium</taxon>
    </lineage>
</organism>
<dbReference type="SUPFAM" id="SSF53098">
    <property type="entry name" value="Ribonuclease H-like"/>
    <property type="match status" value="1"/>
</dbReference>
<dbReference type="InterPro" id="IPR036397">
    <property type="entry name" value="RNaseH_sf"/>
</dbReference>
<reference evidence="12 13" key="1">
    <citation type="submission" date="2017-09" db="EMBL/GenBank/DDBJ databases">
        <title>Comparative genomics of rhizobia isolated from Phaseolus vulgaris in China.</title>
        <authorList>
            <person name="Tong W."/>
        </authorList>
    </citation>
    <scope>NUCLEOTIDE SEQUENCE [LARGE SCALE GENOMIC DNA]</scope>
    <source>
        <strain evidence="12 13">C5</strain>
    </source>
</reference>
<comment type="cofactor">
    <cofactor evidence="2">
        <name>Mg(2+)</name>
        <dbReference type="ChEBI" id="CHEBI:18420"/>
    </cofactor>
</comment>
<evidence type="ECO:0000256" key="1">
    <source>
        <dbReference type="ARBA" id="ARBA00000077"/>
    </source>
</evidence>
<evidence type="ECO:0000259" key="11">
    <source>
        <dbReference type="PROSITE" id="PS50879"/>
    </source>
</evidence>
<dbReference type="PROSITE" id="PS50879">
    <property type="entry name" value="RNASE_H_1"/>
    <property type="match status" value="1"/>
</dbReference>
<dbReference type="PANTHER" id="PTHR10642">
    <property type="entry name" value="RIBONUCLEASE H1"/>
    <property type="match status" value="1"/>
</dbReference>
<comment type="similarity">
    <text evidence="3">Belongs to the RNase H family.</text>
</comment>
<name>A0A2A6JAN4_9HYPH</name>
<dbReference type="GO" id="GO:0004523">
    <property type="term" value="F:RNA-DNA hybrid ribonuclease activity"/>
    <property type="evidence" value="ECO:0007669"/>
    <property type="project" value="UniProtKB-EC"/>
</dbReference>
<evidence type="ECO:0000256" key="2">
    <source>
        <dbReference type="ARBA" id="ARBA00001946"/>
    </source>
</evidence>
<evidence type="ECO:0000256" key="9">
    <source>
        <dbReference type="ARBA" id="ARBA00022801"/>
    </source>
</evidence>
<dbReference type="EC" id="3.1.26.4" evidence="5"/>
<dbReference type="GO" id="GO:0046872">
    <property type="term" value="F:metal ion binding"/>
    <property type="evidence" value="ECO:0007669"/>
    <property type="project" value="UniProtKB-KW"/>
</dbReference>
<dbReference type="Proteomes" id="UP000220768">
    <property type="component" value="Unassembled WGS sequence"/>
</dbReference>
<comment type="catalytic activity">
    <reaction evidence="1">
        <text>Endonucleolytic cleavage to 5'-phosphomonoester.</text>
        <dbReference type="EC" id="3.1.26.4"/>
    </reaction>
</comment>
<evidence type="ECO:0000313" key="12">
    <source>
        <dbReference type="EMBL" id="PDT03338.1"/>
    </source>
</evidence>
<keyword evidence="9" id="KW-0378">Hydrolase</keyword>
<evidence type="ECO:0000256" key="10">
    <source>
        <dbReference type="ARBA" id="ARBA00022842"/>
    </source>
</evidence>
<dbReference type="PANTHER" id="PTHR10642:SF26">
    <property type="entry name" value="RIBONUCLEASE H1"/>
    <property type="match status" value="1"/>
</dbReference>
<dbReference type="InterPro" id="IPR022892">
    <property type="entry name" value="RNaseHI"/>
</dbReference>
<dbReference type="RefSeq" id="WP_097612871.1">
    <property type="nucleotide sequence ID" value="NZ_NWSV01000008.1"/>
</dbReference>
<comment type="subunit">
    <text evidence="4">Monomer.</text>
</comment>
<keyword evidence="6" id="KW-0540">Nuclease</keyword>
<keyword evidence="10" id="KW-0460">Magnesium</keyword>
<keyword evidence="7" id="KW-0479">Metal-binding</keyword>
<dbReference type="InterPro" id="IPR002156">
    <property type="entry name" value="RNaseH_domain"/>
</dbReference>
<sequence length="178" mass="19149">MTGISDELYCPATTFGVPDARRGLQVFVDGCYEPVSGRGGWAFVVYRDVAEIASGFGGVEDSANNAMELIAVLKAVMWINSEATGEAAIIWSDSVYVVKGCNIRRHIWKNNGWKKSSPNGSARSRTIANAELWKAVDLQLSRNALATIAWCKGHSGIAGNECADRLADKGRLSLPGAR</sequence>
<dbReference type="AlphaFoldDB" id="A0A2A6JAN4"/>
<dbReference type="GO" id="GO:0043137">
    <property type="term" value="P:DNA replication, removal of RNA primer"/>
    <property type="evidence" value="ECO:0007669"/>
    <property type="project" value="TreeGrafter"/>
</dbReference>
<protein>
    <recommendedName>
        <fullName evidence="5">ribonuclease H</fullName>
        <ecNumber evidence="5">3.1.26.4</ecNumber>
    </recommendedName>
</protein>
<proteinExistence type="inferred from homology"/>
<keyword evidence="13" id="KW-1185">Reference proteome</keyword>
<keyword evidence="8" id="KW-0255">Endonuclease</keyword>
<evidence type="ECO:0000256" key="3">
    <source>
        <dbReference type="ARBA" id="ARBA00005300"/>
    </source>
</evidence>
<evidence type="ECO:0000256" key="8">
    <source>
        <dbReference type="ARBA" id="ARBA00022759"/>
    </source>
</evidence>
<evidence type="ECO:0000256" key="5">
    <source>
        <dbReference type="ARBA" id="ARBA00012180"/>
    </source>
</evidence>
<evidence type="ECO:0000256" key="4">
    <source>
        <dbReference type="ARBA" id="ARBA00011245"/>
    </source>
</evidence>
<dbReference type="InterPro" id="IPR012337">
    <property type="entry name" value="RNaseH-like_sf"/>
</dbReference>
<evidence type="ECO:0000313" key="13">
    <source>
        <dbReference type="Proteomes" id="UP000220768"/>
    </source>
</evidence>
<dbReference type="EMBL" id="NWSV01000008">
    <property type="protein sequence ID" value="PDT03338.1"/>
    <property type="molecule type" value="Genomic_DNA"/>
</dbReference>
<gene>
    <name evidence="12" type="ORF">CO666_14885</name>
</gene>
<dbReference type="Pfam" id="PF00075">
    <property type="entry name" value="RNase_H"/>
    <property type="match status" value="1"/>
</dbReference>
<dbReference type="GO" id="GO:0003676">
    <property type="term" value="F:nucleic acid binding"/>
    <property type="evidence" value="ECO:0007669"/>
    <property type="project" value="InterPro"/>
</dbReference>